<evidence type="ECO:0000259" key="6">
    <source>
        <dbReference type="Pfam" id="PF01593"/>
    </source>
</evidence>
<keyword evidence="4" id="KW-0521">NADP</keyword>
<dbReference type="Proteomes" id="UP001169069">
    <property type="component" value="Unassembled WGS sequence"/>
</dbReference>
<evidence type="ECO:0000313" key="8">
    <source>
        <dbReference type="Proteomes" id="UP001169069"/>
    </source>
</evidence>
<keyword evidence="1" id="KW-0285">Flavoprotein</keyword>
<evidence type="ECO:0000313" key="7">
    <source>
        <dbReference type="EMBL" id="MDM5271616.1"/>
    </source>
</evidence>
<dbReference type="Gene3D" id="3.50.50.60">
    <property type="entry name" value="FAD/NAD(P)-binding domain"/>
    <property type="match status" value="2"/>
</dbReference>
<dbReference type="Pfam" id="PF01593">
    <property type="entry name" value="Amino_oxidase"/>
    <property type="match status" value="1"/>
</dbReference>
<organism evidence="7 8">
    <name type="scientific">Sulfurovum zhangzhouensis</name>
    <dbReference type="NCBI Taxonomy" id="3019067"/>
    <lineage>
        <taxon>Bacteria</taxon>
        <taxon>Pseudomonadati</taxon>
        <taxon>Campylobacterota</taxon>
        <taxon>Epsilonproteobacteria</taxon>
        <taxon>Campylobacterales</taxon>
        <taxon>Sulfurovaceae</taxon>
        <taxon>Sulfurovum</taxon>
    </lineage>
</organism>
<evidence type="ECO:0000256" key="4">
    <source>
        <dbReference type="ARBA" id="ARBA00022857"/>
    </source>
</evidence>
<gene>
    <name evidence="7" type="ORF">PGH07_05470</name>
</gene>
<evidence type="ECO:0000256" key="2">
    <source>
        <dbReference type="ARBA" id="ARBA00022729"/>
    </source>
</evidence>
<protein>
    <submittedName>
        <fullName evidence="7">NAD(P)/FAD-dependent oxidoreductase</fullName>
    </submittedName>
</protein>
<dbReference type="RefSeq" id="WP_289413231.1">
    <property type="nucleotide sequence ID" value="NZ_JAQIBD010000002.1"/>
</dbReference>
<sequence>MKTITIIGSGLGGLTAGALLSLEGYKVTVLEQHYKVGGSATTFKHKGDFTCEVSLHMMSGVYSSSGLKQIFKALSVYDNVEFVRVPEFFRVSGNTLDFTMPDDIGKAISALYLKYPSEEKVIDKYFDLIKTISDEYGKLFTAPWWKLALFPFFFKNIVKYKTASVKEVMDNLTENEELKLILDANVSYVTDTIYNFSFLYHAIVQYSFYTGGGWYIKGGSQKLSDHLASVIKNNGGEIITSAEVVKINHNNENCTGVTYVHDKEKTELSNDIVVSNLSPTSTYQLANIPYIEQKEIAASHLVIHIGFNKNLKSVYGERPYSTFLFRDINSIDEYDKRLRGDATKKSITFVDYSQIDSKLTDESKSVGAIYTTDYLSNWESLSEEAYQQKKQEVLEEYLNVLETEYPNIKAYIEFANVGTPKTMQKYLKTPNGTAYGFAPTNQQFFRNPEVKSDKLNNLYFAGAWVTGGGFVPTIGSGGMCHHAILSNS</sequence>
<keyword evidence="8" id="KW-1185">Reference proteome</keyword>
<dbReference type="EMBL" id="JAQIBD010000002">
    <property type="protein sequence ID" value="MDM5271616.1"/>
    <property type="molecule type" value="Genomic_DNA"/>
</dbReference>
<evidence type="ECO:0000256" key="5">
    <source>
        <dbReference type="ARBA" id="ARBA00023027"/>
    </source>
</evidence>
<dbReference type="InterPro" id="IPR002937">
    <property type="entry name" value="Amino_oxidase"/>
</dbReference>
<keyword evidence="2" id="KW-0732">Signal</keyword>
<proteinExistence type="predicted"/>
<accession>A0ABT7QXR2</accession>
<dbReference type="SUPFAM" id="SSF51905">
    <property type="entry name" value="FAD/NAD(P)-binding domain"/>
    <property type="match status" value="1"/>
</dbReference>
<keyword evidence="5" id="KW-0520">NAD</keyword>
<dbReference type="PANTHER" id="PTHR46091">
    <property type="entry name" value="BLR7054 PROTEIN"/>
    <property type="match status" value="1"/>
</dbReference>
<comment type="caution">
    <text evidence="7">The sequence shown here is derived from an EMBL/GenBank/DDBJ whole genome shotgun (WGS) entry which is preliminary data.</text>
</comment>
<evidence type="ECO:0000256" key="1">
    <source>
        <dbReference type="ARBA" id="ARBA00022630"/>
    </source>
</evidence>
<evidence type="ECO:0000256" key="3">
    <source>
        <dbReference type="ARBA" id="ARBA00022827"/>
    </source>
</evidence>
<keyword evidence="3" id="KW-0274">FAD</keyword>
<reference evidence="7" key="1">
    <citation type="submission" date="2023-01" db="EMBL/GenBank/DDBJ databases">
        <title>Sulfurovum sp. zt1-1 genome assembly.</title>
        <authorList>
            <person name="Wang J."/>
        </authorList>
    </citation>
    <scope>NUCLEOTIDE SEQUENCE</scope>
    <source>
        <strain evidence="7">Zt1-1</strain>
    </source>
</reference>
<dbReference type="InterPro" id="IPR036188">
    <property type="entry name" value="FAD/NAD-bd_sf"/>
</dbReference>
<dbReference type="InterPro" id="IPR052206">
    <property type="entry name" value="Retinol_saturase"/>
</dbReference>
<dbReference type="PANTHER" id="PTHR46091:SF3">
    <property type="entry name" value="AMINE OXIDASE DOMAIN-CONTAINING PROTEIN"/>
    <property type="match status" value="1"/>
</dbReference>
<name>A0ABT7QXR2_9BACT</name>
<feature type="domain" description="Amine oxidase" evidence="6">
    <location>
        <begin position="11"/>
        <end position="468"/>
    </location>
</feature>